<gene>
    <name evidence="3" type="ORF">Ae201684_007601</name>
</gene>
<protein>
    <recommendedName>
        <fullName evidence="5">START domain-containing protein</fullName>
    </recommendedName>
</protein>
<sequence length="451" mass="51769">MAQVPRKSSRNVRTSSDDGGNGTGNEVWTTFYNPDFGMVSSTGARASKDAEPDPDMWASIYSLLHNKREIDDAEEAPKKKKRIRVYNNKSVVQELEAEICELQAQLIQAKESAKTKTEVSVWEAAAKQQRKEKNKSMEENKQLQHAIHERNLYIERLQKAILKTPRWTALPDVASDEESRSIPADPALRIAAIHRMANYHHSRTQHAFIQAGVFHLNEDLHKSEPISLPNGQLGFRSVNNILLPAPYQVIARACWVVLNGKYSGISRDYENETWECIDDCTVYNKFWARPTDAITCHSNEVRKIYEESDRTLIVTVSTLSDETVKNESNDVVDDMNTWWQFTPHPDNPDESYMTVIGYTNISRLIEHEEVNAKPDDVIAEMRRVIRAMQTASDTDPPTFLRLLMDHRRRLRNPLQTSIEHAIYEHSGRRPRIHVKYSRSSSFSDEHVQVTT</sequence>
<name>A0A6G0X827_9STRA</name>
<feature type="region of interest" description="Disordered" evidence="2">
    <location>
        <begin position="1"/>
        <end position="27"/>
    </location>
</feature>
<evidence type="ECO:0000313" key="3">
    <source>
        <dbReference type="EMBL" id="KAF0736011.1"/>
    </source>
</evidence>
<proteinExistence type="predicted"/>
<accession>A0A6G0X827</accession>
<evidence type="ECO:0000256" key="2">
    <source>
        <dbReference type="SAM" id="MobiDB-lite"/>
    </source>
</evidence>
<reference evidence="3 4" key="1">
    <citation type="submission" date="2019-07" db="EMBL/GenBank/DDBJ databases">
        <title>Genomics analysis of Aphanomyces spp. identifies a new class of oomycete effector associated with host adaptation.</title>
        <authorList>
            <person name="Gaulin E."/>
        </authorList>
    </citation>
    <scope>NUCLEOTIDE SEQUENCE [LARGE SCALE GENOMIC DNA]</scope>
    <source>
        <strain evidence="3 4">ATCC 201684</strain>
    </source>
</reference>
<keyword evidence="1" id="KW-0175">Coiled coil</keyword>
<feature type="compositionally biased region" description="Polar residues" evidence="2">
    <location>
        <begin position="11"/>
        <end position="27"/>
    </location>
</feature>
<dbReference type="AlphaFoldDB" id="A0A6G0X827"/>
<dbReference type="Proteomes" id="UP000481153">
    <property type="component" value="Unassembled WGS sequence"/>
</dbReference>
<keyword evidence="4" id="KW-1185">Reference proteome</keyword>
<organism evidence="3 4">
    <name type="scientific">Aphanomyces euteiches</name>
    <dbReference type="NCBI Taxonomy" id="100861"/>
    <lineage>
        <taxon>Eukaryota</taxon>
        <taxon>Sar</taxon>
        <taxon>Stramenopiles</taxon>
        <taxon>Oomycota</taxon>
        <taxon>Saprolegniomycetes</taxon>
        <taxon>Saprolegniales</taxon>
        <taxon>Verrucalvaceae</taxon>
        <taxon>Aphanomyces</taxon>
    </lineage>
</organism>
<feature type="coiled-coil region" evidence="1">
    <location>
        <begin position="92"/>
        <end position="146"/>
    </location>
</feature>
<evidence type="ECO:0008006" key="5">
    <source>
        <dbReference type="Google" id="ProtNLM"/>
    </source>
</evidence>
<dbReference type="EMBL" id="VJMJ01000090">
    <property type="protein sequence ID" value="KAF0736011.1"/>
    <property type="molecule type" value="Genomic_DNA"/>
</dbReference>
<evidence type="ECO:0000313" key="4">
    <source>
        <dbReference type="Proteomes" id="UP000481153"/>
    </source>
</evidence>
<evidence type="ECO:0000256" key="1">
    <source>
        <dbReference type="SAM" id="Coils"/>
    </source>
</evidence>
<dbReference type="VEuPathDB" id="FungiDB:AeMF1_017184"/>
<comment type="caution">
    <text evidence="3">The sequence shown here is derived from an EMBL/GenBank/DDBJ whole genome shotgun (WGS) entry which is preliminary data.</text>
</comment>